<gene>
    <name evidence="1" type="ORF">DPMN_072380</name>
</gene>
<dbReference type="Proteomes" id="UP000828390">
    <property type="component" value="Unassembled WGS sequence"/>
</dbReference>
<name>A0A9D3Z3V5_DREPO</name>
<evidence type="ECO:0000313" key="2">
    <source>
        <dbReference type="Proteomes" id="UP000828390"/>
    </source>
</evidence>
<reference evidence="1" key="1">
    <citation type="journal article" date="2019" name="bioRxiv">
        <title>The Genome of the Zebra Mussel, Dreissena polymorpha: A Resource for Invasive Species Research.</title>
        <authorList>
            <person name="McCartney M.A."/>
            <person name="Auch B."/>
            <person name="Kono T."/>
            <person name="Mallez S."/>
            <person name="Zhang Y."/>
            <person name="Obille A."/>
            <person name="Becker A."/>
            <person name="Abrahante J.E."/>
            <person name="Garbe J."/>
            <person name="Badalamenti J.P."/>
            <person name="Herman A."/>
            <person name="Mangelson H."/>
            <person name="Liachko I."/>
            <person name="Sullivan S."/>
            <person name="Sone E.D."/>
            <person name="Koren S."/>
            <person name="Silverstein K.A.T."/>
            <person name="Beckman K.B."/>
            <person name="Gohl D.M."/>
        </authorList>
    </citation>
    <scope>NUCLEOTIDE SEQUENCE</scope>
    <source>
        <strain evidence="1">Duluth1</strain>
        <tissue evidence="1">Whole animal</tissue>
    </source>
</reference>
<sequence>MKPATNGRLTYPYVCWFGCCFLSSIWRILVSGFEGRQHNTPMAPTLKLFKRVYAALAEMKMPKMCCYGVPNALSSVPSADFIFDV</sequence>
<dbReference type="AlphaFoldDB" id="A0A9D3Z3V5"/>
<organism evidence="1 2">
    <name type="scientific">Dreissena polymorpha</name>
    <name type="common">Zebra mussel</name>
    <name type="synonym">Mytilus polymorpha</name>
    <dbReference type="NCBI Taxonomy" id="45954"/>
    <lineage>
        <taxon>Eukaryota</taxon>
        <taxon>Metazoa</taxon>
        <taxon>Spiralia</taxon>
        <taxon>Lophotrochozoa</taxon>
        <taxon>Mollusca</taxon>
        <taxon>Bivalvia</taxon>
        <taxon>Autobranchia</taxon>
        <taxon>Heteroconchia</taxon>
        <taxon>Euheterodonta</taxon>
        <taxon>Imparidentia</taxon>
        <taxon>Neoheterodontei</taxon>
        <taxon>Myida</taxon>
        <taxon>Dreissenoidea</taxon>
        <taxon>Dreissenidae</taxon>
        <taxon>Dreissena</taxon>
    </lineage>
</organism>
<reference evidence="1" key="2">
    <citation type="submission" date="2020-11" db="EMBL/GenBank/DDBJ databases">
        <authorList>
            <person name="McCartney M.A."/>
            <person name="Auch B."/>
            <person name="Kono T."/>
            <person name="Mallez S."/>
            <person name="Becker A."/>
            <person name="Gohl D.M."/>
            <person name="Silverstein K.A.T."/>
            <person name="Koren S."/>
            <person name="Bechman K.B."/>
            <person name="Herman A."/>
            <person name="Abrahante J.E."/>
            <person name="Garbe J."/>
        </authorList>
    </citation>
    <scope>NUCLEOTIDE SEQUENCE</scope>
    <source>
        <strain evidence="1">Duluth1</strain>
        <tissue evidence="1">Whole animal</tissue>
    </source>
</reference>
<comment type="caution">
    <text evidence="1">The sequence shown here is derived from an EMBL/GenBank/DDBJ whole genome shotgun (WGS) entry which is preliminary data.</text>
</comment>
<evidence type="ECO:0000313" key="1">
    <source>
        <dbReference type="EMBL" id="KAH3712628.1"/>
    </source>
</evidence>
<proteinExistence type="predicted"/>
<dbReference type="EMBL" id="JAIWYP010000014">
    <property type="protein sequence ID" value="KAH3712628.1"/>
    <property type="molecule type" value="Genomic_DNA"/>
</dbReference>
<protein>
    <submittedName>
        <fullName evidence="1">Uncharacterized protein</fullName>
    </submittedName>
</protein>
<accession>A0A9D3Z3V5</accession>
<keyword evidence="2" id="KW-1185">Reference proteome</keyword>